<dbReference type="Gene3D" id="2.130.10.10">
    <property type="entry name" value="YVTN repeat-like/Quinoprotein amine dehydrogenase"/>
    <property type="match status" value="1"/>
</dbReference>
<dbReference type="SUPFAM" id="SSF50998">
    <property type="entry name" value="Quinoprotein alcohol dehydrogenase-like"/>
    <property type="match status" value="1"/>
</dbReference>
<gene>
    <name evidence="2" type="ORF">P9271_15515</name>
</gene>
<dbReference type="EMBL" id="JARTFS010000013">
    <property type="protein sequence ID" value="MED4402712.1"/>
    <property type="molecule type" value="Genomic_DNA"/>
</dbReference>
<feature type="signal peptide" evidence="1">
    <location>
        <begin position="1"/>
        <end position="30"/>
    </location>
</feature>
<evidence type="ECO:0000313" key="3">
    <source>
        <dbReference type="Proteomes" id="UP001342826"/>
    </source>
</evidence>
<sequence length="659" mass="72416">MTGKKITSFLVFMLIAVLCFSSASSSDVQAAGTKSGVINLGAQLTNINVSTATFGTNSSGEPLMFSILQGLPARLIVTNLDTKELVDSQPLIGATTGWSIQQGETGVYYIGTTPNELLFKYEVNRKKLTKVGKATTKDSTVIWDMDYAANHKTLYGVSSYEAKVFKYVDGKGFYDYGTISKGKKDAKSVAYSPKNNSLFIGAGSPVELIAFDLKTRKTQSILPSQYRKEKEIQAISVADNLLFVKLNPSTKILCFDVNTKRFLGEFTASSFGVSAKSPVENVIYYGFNQSIYSYNLKTKERIEVVKGQVPGTIVSFSFIKDRNNDYKLVGKLGSNERYFTYDLKSKQFKHDMMQLPPQPIELYHIGTDRDGNVYSSGFLNGSMGIYLSSKNKTERKGPTGQVEGMAYLNNKVYLGVYPEAKIIEHNSLNDSNQNIFSLKQYGQDRPTAVLHLPNTNKLYIGTTPRSGIRGGALAILDVNTKKATVKNQFIADQSIVSLAYSGKQKLVYGGTSIFGKPNVDPAKTNAKLFTVPAGQANAKPTVLNLPFKNIRFYSALTVAKDGTVWGLADEILFAYNPAKGVVYNKAIVKDVSGHTPNGSLLIGKDGSIYGAVEGTMFKLNPKDNKLTYPRKEKNVKQLIQSPDGTLYFHDGVNLWKYSI</sequence>
<dbReference type="InterPro" id="IPR015943">
    <property type="entry name" value="WD40/YVTN_repeat-like_dom_sf"/>
</dbReference>
<comment type="caution">
    <text evidence="2">The sequence shown here is derived from an EMBL/GenBank/DDBJ whole genome shotgun (WGS) entry which is preliminary data.</text>
</comment>
<proteinExistence type="predicted"/>
<evidence type="ECO:0000313" key="2">
    <source>
        <dbReference type="EMBL" id="MED4402712.1"/>
    </source>
</evidence>
<feature type="chain" id="PRO_5046158930" description="Streptogramin lyase" evidence="1">
    <location>
        <begin position="31"/>
        <end position="659"/>
    </location>
</feature>
<evidence type="ECO:0008006" key="4">
    <source>
        <dbReference type="Google" id="ProtNLM"/>
    </source>
</evidence>
<dbReference type="RefSeq" id="WP_066234594.1">
    <property type="nucleotide sequence ID" value="NZ_JARTFQ010000004.1"/>
</dbReference>
<evidence type="ECO:0000256" key="1">
    <source>
        <dbReference type="SAM" id="SignalP"/>
    </source>
</evidence>
<protein>
    <recommendedName>
        <fullName evidence="4">Streptogramin lyase</fullName>
    </recommendedName>
</protein>
<dbReference type="InterPro" id="IPR011047">
    <property type="entry name" value="Quinoprotein_ADH-like_sf"/>
</dbReference>
<keyword evidence="3" id="KW-1185">Reference proteome</keyword>
<reference evidence="2 3" key="1">
    <citation type="submission" date="2023-03" db="EMBL/GenBank/DDBJ databases">
        <title>Bacillus Genome Sequencing.</title>
        <authorList>
            <person name="Dunlap C."/>
        </authorList>
    </citation>
    <scope>NUCLEOTIDE SEQUENCE [LARGE SCALE GENOMIC DNA]</scope>
    <source>
        <strain evidence="2 3">NRS-1717</strain>
    </source>
</reference>
<dbReference type="SUPFAM" id="SSF63829">
    <property type="entry name" value="Calcium-dependent phosphotriesterase"/>
    <property type="match status" value="1"/>
</dbReference>
<accession>A0ABU6P017</accession>
<organism evidence="2 3">
    <name type="scientific">Metabacillus fastidiosus</name>
    <dbReference type="NCBI Taxonomy" id="1458"/>
    <lineage>
        <taxon>Bacteria</taxon>
        <taxon>Bacillati</taxon>
        <taxon>Bacillota</taxon>
        <taxon>Bacilli</taxon>
        <taxon>Bacillales</taxon>
        <taxon>Bacillaceae</taxon>
        <taxon>Metabacillus</taxon>
    </lineage>
</organism>
<dbReference type="GeneID" id="301142868"/>
<keyword evidence="1" id="KW-0732">Signal</keyword>
<name>A0ABU6P017_9BACI</name>
<dbReference type="Proteomes" id="UP001342826">
    <property type="component" value="Unassembled WGS sequence"/>
</dbReference>